<reference evidence="3 4" key="1">
    <citation type="submission" date="2023-10" db="EMBL/GenBank/DDBJ databases">
        <authorList>
            <person name="Venkata Ramana C."/>
            <person name="Sasikala C."/>
            <person name="Dhurka M."/>
        </authorList>
    </citation>
    <scope>NUCLEOTIDE SEQUENCE [LARGE SCALE GENOMIC DNA]</scope>
    <source>
        <strain evidence="3 4">KCTC 32151</strain>
    </source>
</reference>
<protein>
    <submittedName>
        <fullName evidence="3">Universal stress protein</fullName>
    </submittedName>
</protein>
<dbReference type="InterPro" id="IPR006015">
    <property type="entry name" value="Universal_stress_UspA"/>
</dbReference>
<gene>
    <name evidence="3" type="ORF">R2G56_17965</name>
</gene>
<sequence>MADKPKCILVGLEASEGFTSTPALDYAVALAAHHGSCLTVCALPPSIYLPISRTGGGLASIVKKELDALEATTRETAKAAARLAAGAGVECVTEQSLSRLEPRSARLARLARVNDLCVLDAPGEGSDMKSDVVEDVLFDSGRPALLVPQAGGNPAPRRVAVAWDGSARAARAVDDALSFLQEAEQVFIVSVTGEKDLSRMAPGADLAAYLVRHGVNDPQIETLTAIDGDVTARLNAFLSAEQVELMVMGAFVHSRFREAVLGGVTRTMLQSAPAPLLLAH</sequence>
<organism evidence="3 4">
    <name type="scientific">Nitratireductor aquimarinus</name>
    <dbReference type="NCBI Taxonomy" id="889300"/>
    <lineage>
        <taxon>Bacteria</taxon>
        <taxon>Pseudomonadati</taxon>
        <taxon>Pseudomonadota</taxon>
        <taxon>Alphaproteobacteria</taxon>
        <taxon>Hyphomicrobiales</taxon>
        <taxon>Phyllobacteriaceae</taxon>
        <taxon>Nitratireductor</taxon>
    </lineage>
</organism>
<keyword evidence="4" id="KW-1185">Reference proteome</keyword>
<dbReference type="PRINTS" id="PR01438">
    <property type="entry name" value="UNVRSLSTRESS"/>
</dbReference>
<comment type="caution">
    <text evidence="3">The sequence shown here is derived from an EMBL/GenBank/DDBJ whole genome shotgun (WGS) entry which is preliminary data.</text>
</comment>
<accession>A0ABU4APN2</accession>
<dbReference type="EMBL" id="JAWLIP010000009">
    <property type="protein sequence ID" value="MDV6228184.1"/>
    <property type="molecule type" value="Genomic_DNA"/>
</dbReference>
<dbReference type="InterPro" id="IPR006016">
    <property type="entry name" value="UspA"/>
</dbReference>
<evidence type="ECO:0000256" key="1">
    <source>
        <dbReference type="ARBA" id="ARBA00008791"/>
    </source>
</evidence>
<evidence type="ECO:0000313" key="3">
    <source>
        <dbReference type="EMBL" id="MDV6228184.1"/>
    </source>
</evidence>
<proteinExistence type="inferred from homology"/>
<dbReference type="Proteomes" id="UP001185659">
    <property type="component" value="Unassembled WGS sequence"/>
</dbReference>
<evidence type="ECO:0000259" key="2">
    <source>
        <dbReference type="Pfam" id="PF00582"/>
    </source>
</evidence>
<dbReference type="PANTHER" id="PTHR46268">
    <property type="entry name" value="STRESS RESPONSE PROTEIN NHAX"/>
    <property type="match status" value="1"/>
</dbReference>
<dbReference type="SUPFAM" id="SSF52402">
    <property type="entry name" value="Adenine nucleotide alpha hydrolases-like"/>
    <property type="match status" value="2"/>
</dbReference>
<dbReference type="RefSeq" id="WP_317562156.1">
    <property type="nucleotide sequence ID" value="NZ_JAWLIP010000009.1"/>
</dbReference>
<comment type="similarity">
    <text evidence="1">Belongs to the universal stress protein A family.</text>
</comment>
<name>A0ABU4APN2_9HYPH</name>
<evidence type="ECO:0000313" key="4">
    <source>
        <dbReference type="Proteomes" id="UP001185659"/>
    </source>
</evidence>
<dbReference type="Gene3D" id="3.40.50.12370">
    <property type="match status" value="1"/>
</dbReference>
<dbReference type="PANTHER" id="PTHR46268:SF15">
    <property type="entry name" value="UNIVERSAL STRESS PROTEIN HP_0031"/>
    <property type="match status" value="1"/>
</dbReference>
<feature type="domain" description="UspA" evidence="2">
    <location>
        <begin position="157"/>
        <end position="279"/>
    </location>
</feature>
<dbReference type="Pfam" id="PF00582">
    <property type="entry name" value="Usp"/>
    <property type="match status" value="1"/>
</dbReference>